<feature type="transmembrane region" description="Helical" evidence="1">
    <location>
        <begin position="121"/>
        <end position="139"/>
    </location>
</feature>
<dbReference type="Proteomes" id="UP000467428">
    <property type="component" value="Chromosome"/>
</dbReference>
<feature type="transmembrane region" description="Helical" evidence="1">
    <location>
        <begin position="67"/>
        <end position="87"/>
    </location>
</feature>
<dbReference type="EMBL" id="AP022593">
    <property type="protein sequence ID" value="BBY52155.1"/>
    <property type="molecule type" value="Genomic_DNA"/>
</dbReference>
<keyword evidence="3" id="KW-1185">Reference proteome</keyword>
<protein>
    <submittedName>
        <fullName evidence="2">Uncharacterized protein</fullName>
    </submittedName>
</protein>
<reference evidence="2 3" key="1">
    <citation type="journal article" date="2019" name="Emerg. Microbes Infect.">
        <title>Comprehensive subspecies identification of 175 nontuberculous mycobacteria species based on 7547 genomic profiles.</title>
        <authorList>
            <person name="Matsumoto Y."/>
            <person name="Kinjo T."/>
            <person name="Motooka D."/>
            <person name="Nabeya D."/>
            <person name="Jung N."/>
            <person name="Uechi K."/>
            <person name="Horii T."/>
            <person name="Iida T."/>
            <person name="Fujita J."/>
            <person name="Nakamura S."/>
        </authorList>
    </citation>
    <scope>NUCLEOTIDE SEQUENCE [LARGE SCALE GENOMIC DNA]</scope>
    <source>
        <strain evidence="2 3">JCM 18538</strain>
    </source>
</reference>
<evidence type="ECO:0000313" key="3">
    <source>
        <dbReference type="Proteomes" id="UP000467428"/>
    </source>
</evidence>
<keyword evidence="1" id="KW-0472">Membrane</keyword>
<evidence type="ECO:0000313" key="2">
    <source>
        <dbReference type="EMBL" id="BBY52155.1"/>
    </source>
</evidence>
<proteinExistence type="predicted"/>
<dbReference type="RefSeq" id="WP_163923973.1">
    <property type="nucleotide sequence ID" value="NZ_AP022593.1"/>
</dbReference>
<accession>A0A7I7S824</accession>
<feature type="transmembrane region" description="Helical" evidence="1">
    <location>
        <begin position="93"/>
        <end position="114"/>
    </location>
</feature>
<keyword evidence="1" id="KW-1133">Transmembrane helix</keyword>
<feature type="transmembrane region" description="Helical" evidence="1">
    <location>
        <begin position="37"/>
        <end position="55"/>
    </location>
</feature>
<dbReference type="AlphaFoldDB" id="A0A7I7S824"/>
<geneLocation type="plasmid" evidence="3">
    <name>pjcm18538 dna</name>
</geneLocation>
<gene>
    <name evidence="2" type="ORF">MARA_56230</name>
</gene>
<evidence type="ECO:0000256" key="1">
    <source>
        <dbReference type="SAM" id="Phobius"/>
    </source>
</evidence>
<organism evidence="2 3">
    <name type="scientific">Mycolicibacterium arabiense</name>
    <dbReference type="NCBI Taxonomy" id="1286181"/>
    <lineage>
        <taxon>Bacteria</taxon>
        <taxon>Bacillati</taxon>
        <taxon>Actinomycetota</taxon>
        <taxon>Actinomycetes</taxon>
        <taxon>Mycobacteriales</taxon>
        <taxon>Mycobacteriaceae</taxon>
        <taxon>Mycolicibacterium</taxon>
    </lineage>
</organism>
<keyword evidence="1" id="KW-0812">Transmembrane</keyword>
<name>A0A7I7S824_9MYCO</name>
<sequence>MSTARSDAARLRGSLVGATSATATVAAHGLGGAPLPATSAVLLLVAISAMVGAVASSSADAQRRLPVIASFLGVGQLIGHYTLAFASGHHHGAHWSTEMLLAHAAAALLVAALIHSAERSFAAVTAALWRLVLVLMALLGEPSGRRPRTVWWGPELADRILAGSGHVTRGPPSLTAA</sequence>
<dbReference type="KEGG" id="marz:MARA_56230"/>